<dbReference type="InterPro" id="IPR051262">
    <property type="entry name" value="SMP-30/CGR1_Lactonase"/>
</dbReference>
<keyword evidence="1" id="KW-0378">Hydrolase</keyword>
<proteinExistence type="predicted"/>
<evidence type="ECO:0000256" key="1">
    <source>
        <dbReference type="ARBA" id="ARBA00022801"/>
    </source>
</evidence>
<evidence type="ECO:0000313" key="3">
    <source>
        <dbReference type="EMBL" id="WKN39558.1"/>
    </source>
</evidence>
<organism evidence="3">
    <name type="scientific">Roseihalotalea indica</name>
    <dbReference type="NCBI Taxonomy" id="2867963"/>
    <lineage>
        <taxon>Bacteria</taxon>
        <taxon>Pseudomonadati</taxon>
        <taxon>Bacteroidota</taxon>
        <taxon>Cytophagia</taxon>
        <taxon>Cytophagales</taxon>
        <taxon>Catalimonadaceae</taxon>
        <taxon>Roseihalotalea</taxon>
    </lineage>
</organism>
<dbReference type="PROSITE" id="PS51257">
    <property type="entry name" value="PROKAR_LIPOPROTEIN"/>
    <property type="match status" value="1"/>
</dbReference>
<dbReference type="SUPFAM" id="SSF63829">
    <property type="entry name" value="Calcium-dependent phosphotriesterase"/>
    <property type="match status" value="1"/>
</dbReference>
<dbReference type="PANTHER" id="PTHR47572">
    <property type="entry name" value="LIPOPROTEIN-RELATED"/>
    <property type="match status" value="1"/>
</dbReference>
<reference evidence="3" key="1">
    <citation type="journal article" date="2023" name="Comput. Struct. Biotechnol. J.">
        <title>Discovery of a novel marine Bacteroidetes with a rich repertoire of carbohydrate-active enzymes.</title>
        <authorList>
            <person name="Chen B."/>
            <person name="Liu G."/>
            <person name="Chen Q."/>
            <person name="Wang H."/>
            <person name="Liu L."/>
            <person name="Tang K."/>
        </authorList>
    </citation>
    <scope>NUCLEOTIDE SEQUENCE</scope>
    <source>
        <strain evidence="3">TK19036</strain>
    </source>
</reference>
<dbReference type="Pfam" id="PF08450">
    <property type="entry name" value="SGL"/>
    <property type="match status" value="1"/>
</dbReference>
<reference evidence="3" key="2">
    <citation type="journal article" date="2024" name="Antonie Van Leeuwenhoek">
        <title>Roseihalotalea indica gen. nov., sp. nov., a halophilic Bacteroidetes from mesopelagic Southwest Indian Ocean with higher carbohydrate metabolic potential.</title>
        <authorList>
            <person name="Chen B."/>
            <person name="Zhang M."/>
            <person name="Lin D."/>
            <person name="Ye J."/>
            <person name="Tang K."/>
        </authorList>
    </citation>
    <scope>NUCLEOTIDE SEQUENCE</scope>
    <source>
        <strain evidence="3">TK19036</strain>
    </source>
</reference>
<protein>
    <submittedName>
        <fullName evidence="3">SMP-30/gluconolactonase/LRE family protein</fullName>
    </submittedName>
</protein>
<accession>A0AA49GTH5</accession>
<dbReference type="AlphaFoldDB" id="A0AA49GTH5"/>
<sequence>MTRQPYYALALLATLACSSPSDNSSSTVSEENSTAYETTGSIERLNASLDQLIPADAQLEIIAEGFDWAEGPLWVPEDGGYLLFSDIPPNRVYKWREEDSISLYLEPAGFSGDDFNGTEPGSNGLLLDSEGNLVLCQHGNRQMGRMTAPLSNPQPEYTTIVGEYEGKRLNSPNDAVYRSNGDLYFTDPPYGLPGGADSEAKELDFQGVYRFSGDGNLTLLTKELTRPNGIAFSPDEQTLYVANSDPEQAIWMAYDVAEDGVISNGRVFYDATEQVGEEEGLPDGMAVHSSGSIFATGPGGIWVFNADGTHLGTLKTGQATANCAFNEDESVLYITADMYLMRLMLE</sequence>
<dbReference type="EMBL" id="CP120682">
    <property type="protein sequence ID" value="WKN39558.1"/>
    <property type="molecule type" value="Genomic_DNA"/>
</dbReference>
<dbReference type="InterPro" id="IPR011042">
    <property type="entry name" value="6-blade_b-propeller_TolB-like"/>
</dbReference>
<name>A0AA49GTH5_9BACT</name>
<dbReference type="GO" id="GO:0016787">
    <property type="term" value="F:hydrolase activity"/>
    <property type="evidence" value="ECO:0007669"/>
    <property type="project" value="UniProtKB-KW"/>
</dbReference>
<feature type="domain" description="SMP-30/Gluconolactonase/LRE-like region" evidence="2">
    <location>
        <begin position="68"/>
        <end position="336"/>
    </location>
</feature>
<dbReference type="Gene3D" id="2.120.10.30">
    <property type="entry name" value="TolB, C-terminal domain"/>
    <property type="match status" value="1"/>
</dbReference>
<gene>
    <name evidence="3" type="ORF">K4G66_12735</name>
</gene>
<evidence type="ECO:0000259" key="2">
    <source>
        <dbReference type="Pfam" id="PF08450"/>
    </source>
</evidence>
<dbReference type="PANTHER" id="PTHR47572:SF4">
    <property type="entry name" value="LACTONASE DRP35"/>
    <property type="match status" value="1"/>
</dbReference>
<dbReference type="InterPro" id="IPR013658">
    <property type="entry name" value="SGL"/>
</dbReference>